<keyword evidence="3 9" id="KW-0812">Transmembrane</keyword>
<evidence type="ECO:0000256" key="7">
    <source>
        <dbReference type="ARBA" id="ARBA00022989"/>
    </source>
</evidence>
<dbReference type="SFLD" id="SFLDS00003">
    <property type="entry name" value="Haloacid_Dehalogenase"/>
    <property type="match status" value="1"/>
</dbReference>
<dbReference type="InterPro" id="IPR044492">
    <property type="entry name" value="P_typ_ATPase_HD_dom"/>
</dbReference>
<dbReference type="GO" id="GO:1902600">
    <property type="term" value="P:proton transmembrane transport"/>
    <property type="evidence" value="ECO:0007669"/>
    <property type="project" value="TreeGrafter"/>
</dbReference>
<feature type="transmembrane region" description="Helical" evidence="9">
    <location>
        <begin position="277"/>
        <end position="304"/>
    </location>
</feature>
<keyword evidence="7 9" id="KW-1133">Transmembrane helix</keyword>
<dbReference type="Pfam" id="PF00689">
    <property type="entry name" value="Cation_ATPase_C"/>
    <property type="match status" value="1"/>
</dbReference>
<dbReference type="Gene3D" id="1.20.1110.10">
    <property type="entry name" value="Calcium-transporting ATPase, transmembrane domain"/>
    <property type="match status" value="1"/>
</dbReference>
<dbReference type="FunFam" id="3.40.50.1000:FF:000028">
    <property type="entry name" value="Calcium-transporting P-type ATPase, putative"/>
    <property type="match status" value="1"/>
</dbReference>
<keyword evidence="8 9" id="KW-0472">Membrane</keyword>
<feature type="transmembrane region" description="Helical" evidence="9">
    <location>
        <begin position="737"/>
        <end position="756"/>
    </location>
</feature>
<dbReference type="InterPro" id="IPR036412">
    <property type="entry name" value="HAD-like_sf"/>
</dbReference>
<evidence type="ECO:0000256" key="4">
    <source>
        <dbReference type="ARBA" id="ARBA00022741"/>
    </source>
</evidence>
<comment type="similarity">
    <text evidence="2">Belongs to the cation transport ATPase (P-type) (TC 3.A.3) family. Type IIA subfamily.</text>
</comment>
<dbReference type="InterPro" id="IPR001757">
    <property type="entry name" value="P_typ_ATPase"/>
</dbReference>
<protein>
    <submittedName>
        <fullName evidence="11">ATPase</fullName>
    </submittedName>
</protein>
<dbReference type="PRINTS" id="PR00120">
    <property type="entry name" value="HATPASE"/>
</dbReference>
<dbReference type="SFLD" id="SFLDG00002">
    <property type="entry name" value="C1.7:_P-type_atpase_like"/>
    <property type="match status" value="1"/>
</dbReference>
<dbReference type="InterPro" id="IPR023298">
    <property type="entry name" value="ATPase_P-typ_TM_dom_sf"/>
</dbReference>
<dbReference type="InterPro" id="IPR008250">
    <property type="entry name" value="ATPase_P-typ_transduc_dom_A_sf"/>
</dbReference>
<keyword evidence="5" id="KW-0067">ATP-binding</keyword>
<evidence type="ECO:0000313" key="11">
    <source>
        <dbReference type="EMBL" id="GLI33910.1"/>
    </source>
</evidence>
<dbReference type="Gene3D" id="2.70.150.10">
    <property type="entry name" value="Calcium-transporting ATPase, cytoplasmic transduction domain A"/>
    <property type="match status" value="1"/>
</dbReference>
<feature type="transmembrane region" description="Helical" evidence="9">
    <location>
        <begin position="838"/>
        <end position="860"/>
    </location>
</feature>
<dbReference type="SUPFAM" id="SSF81653">
    <property type="entry name" value="Calcium ATPase, transduction domain A"/>
    <property type="match status" value="1"/>
</dbReference>
<dbReference type="InterPro" id="IPR004014">
    <property type="entry name" value="ATPase_P-typ_cation-transptr_N"/>
</dbReference>
<dbReference type="Pfam" id="PF00122">
    <property type="entry name" value="E1-E2_ATPase"/>
    <property type="match status" value="1"/>
</dbReference>
<comment type="caution">
    <text evidence="11">The sequence shown here is derived from an EMBL/GenBank/DDBJ whole genome shotgun (WGS) entry which is preliminary data.</text>
</comment>
<feature type="transmembrane region" description="Helical" evidence="9">
    <location>
        <begin position="247"/>
        <end position="265"/>
    </location>
</feature>
<name>A0A9W6D4C9_9BACT</name>
<evidence type="ECO:0000256" key="5">
    <source>
        <dbReference type="ARBA" id="ARBA00022840"/>
    </source>
</evidence>
<comment type="subcellular location">
    <subcellularLocation>
        <location evidence="1">Membrane</location>
        <topology evidence="1">Multi-pass membrane protein</topology>
    </subcellularLocation>
</comment>
<dbReference type="InterPro" id="IPR059000">
    <property type="entry name" value="ATPase_P-type_domA"/>
</dbReference>
<dbReference type="GO" id="GO:0016887">
    <property type="term" value="F:ATP hydrolysis activity"/>
    <property type="evidence" value="ECO:0007669"/>
    <property type="project" value="InterPro"/>
</dbReference>
<sequence length="915" mass="99137">MEILLSKHWHHVPSEEVVKILGSHPEKGLDLFEVKHRQDRFGLNILTPKKKKGPIRRFLLQFHNPLVYILILAGSVTAWIKDMVDAATIFGVVLINAVVGYIQESKAERAIEALEGTLNTEAVVVRGGKTLHVPSSELVPGDVVSIQSGSKVPADLRLIRSRDLQVAEAALTGESAPVNKDASLLLPEETVLADRQNMVYASTLVTYGQGLGVVTATGDKTEVGRISELISEAQSLETPLTRKITRFSHFLLVAILLLAAATFFIGTVRGQPIIDTFMAAIALAVSAIPEGLPAAVTITLAIGVSRMARRRAIIRKLPAVETLGSTTVICSDKTGTLTQNQMTVQHICTVDTCFDVRGTGYTPKGEIFSPDESFSPDHHRALKQTLEAGMLCNDSELREDPNGEWIAEGDPTEVALIVSAMKSGIHRNELNQQYPRLDVIPFESAYQYMATLHSAGPDQAKIAYVKGAAEVILAKCGHASTGEGVFVPFDISAAFRKVEEMARKGLRILAFAFKEIPAEKESLSHEDISHGLVFLGMQAMIDPPRPEAIAAVKACQDAGINIKMITGDHALTASAIALQLGLKGRMNEEGNGLLAFSGREMAGFSDEELIEAAREAAVFARVSPEQKLRLVEALQARGEVVAMTGDGVNDAPALKQADIGIAMGITGTDVSKEAADMVLTDDNFASIEAAVEEGRGVYDNLIKFIAWALPTNVGQGLVLLASVLAGVELPMLPVQVLWINMTTAGILGIALALEPREENIMNRPPRDPGSPILTGDLLGRILIMGLVILIGAFGLFEWEKLSGTSTAEARTVAVNTVAVVGSFYLLNCRSMTRSIFQLGFFSNPWVHVGILGMILLQMSFTYLPFMNYVMSSAPIQAEDWLRIGGVGLAGYLIVEFEKWIRRRISKRREKWRQAS</sequence>
<evidence type="ECO:0000256" key="9">
    <source>
        <dbReference type="SAM" id="Phobius"/>
    </source>
</evidence>
<dbReference type="SUPFAM" id="SSF56784">
    <property type="entry name" value="HAD-like"/>
    <property type="match status" value="1"/>
</dbReference>
<organism evidence="11 12">
    <name type="scientific">Desulforhabdus amnigena</name>
    <dbReference type="NCBI Taxonomy" id="40218"/>
    <lineage>
        <taxon>Bacteria</taxon>
        <taxon>Pseudomonadati</taxon>
        <taxon>Thermodesulfobacteriota</taxon>
        <taxon>Syntrophobacteria</taxon>
        <taxon>Syntrophobacterales</taxon>
        <taxon>Syntrophobacteraceae</taxon>
        <taxon>Desulforhabdus</taxon>
    </lineage>
</organism>
<dbReference type="InterPro" id="IPR050510">
    <property type="entry name" value="Cation_transp_ATPase_P-type"/>
</dbReference>
<evidence type="ECO:0000256" key="6">
    <source>
        <dbReference type="ARBA" id="ARBA00022967"/>
    </source>
</evidence>
<dbReference type="Pfam" id="PF08282">
    <property type="entry name" value="Hydrolase_3"/>
    <property type="match status" value="1"/>
</dbReference>
<dbReference type="GO" id="GO:0030007">
    <property type="term" value="P:intracellular potassium ion homeostasis"/>
    <property type="evidence" value="ECO:0007669"/>
    <property type="project" value="TreeGrafter"/>
</dbReference>
<feature type="transmembrane region" description="Helical" evidence="9">
    <location>
        <begin position="58"/>
        <end position="80"/>
    </location>
</feature>
<dbReference type="PROSITE" id="PS00154">
    <property type="entry name" value="ATPASE_E1_E2"/>
    <property type="match status" value="1"/>
</dbReference>
<evidence type="ECO:0000256" key="3">
    <source>
        <dbReference type="ARBA" id="ARBA00022692"/>
    </source>
</evidence>
<feature type="domain" description="Cation-transporting P-type ATPase N-terminal" evidence="10">
    <location>
        <begin position="8"/>
        <end position="82"/>
    </location>
</feature>
<dbReference type="GO" id="GO:0036376">
    <property type="term" value="P:sodium ion export across plasma membrane"/>
    <property type="evidence" value="ECO:0007669"/>
    <property type="project" value="TreeGrafter"/>
</dbReference>
<dbReference type="GO" id="GO:0006883">
    <property type="term" value="P:intracellular sodium ion homeostasis"/>
    <property type="evidence" value="ECO:0007669"/>
    <property type="project" value="TreeGrafter"/>
</dbReference>
<dbReference type="GO" id="GO:0005524">
    <property type="term" value="F:ATP binding"/>
    <property type="evidence" value="ECO:0007669"/>
    <property type="project" value="UniProtKB-KW"/>
</dbReference>
<feature type="transmembrane region" description="Helical" evidence="9">
    <location>
        <begin position="880"/>
        <end position="900"/>
    </location>
</feature>
<dbReference type="SUPFAM" id="SSF81660">
    <property type="entry name" value="Metal cation-transporting ATPase, ATP-binding domain N"/>
    <property type="match status" value="1"/>
</dbReference>
<dbReference type="FunFam" id="3.40.50.1000:FF:000001">
    <property type="entry name" value="Phospholipid-transporting ATPase IC"/>
    <property type="match status" value="1"/>
</dbReference>
<dbReference type="PANTHER" id="PTHR43294:SF20">
    <property type="entry name" value="P-TYPE ATPASE"/>
    <property type="match status" value="1"/>
</dbReference>
<accession>A0A9W6D4C9</accession>
<dbReference type="Gene3D" id="3.40.1110.10">
    <property type="entry name" value="Calcium-transporting ATPase, cytoplasmic domain N"/>
    <property type="match status" value="1"/>
</dbReference>
<evidence type="ECO:0000259" key="10">
    <source>
        <dbReference type="SMART" id="SM00831"/>
    </source>
</evidence>
<dbReference type="Proteomes" id="UP001144372">
    <property type="component" value="Unassembled WGS sequence"/>
</dbReference>
<proteinExistence type="inferred from homology"/>
<dbReference type="InterPro" id="IPR018303">
    <property type="entry name" value="ATPase_P-typ_P_site"/>
</dbReference>
<dbReference type="RefSeq" id="WP_281793186.1">
    <property type="nucleotide sequence ID" value="NZ_BSDR01000001.1"/>
</dbReference>
<dbReference type="Pfam" id="PF00690">
    <property type="entry name" value="Cation_ATPase_N"/>
    <property type="match status" value="1"/>
</dbReference>
<dbReference type="InterPro" id="IPR023299">
    <property type="entry name" value="ATPase_P-typ_cyto_dom_N"/>
</dbReference>
<gene>
    <name evidence="11" type="ORF">DAMNIGENAA_13430</name>
</gene>
<feature type="transmembrane region" description="Helical" evidence="9">
    <location>
        <begin position="86"/>
        <end position="102"/>
    </location>
</feature>
<dbReference type="SFLD" id="SFLDF00027">
    <property type="entry name" value="p-type_atpase"/>
    <property type="match status" value="1"/>
</dbReference>
<feature type="transmembrane region" description="Helical" evidence="9">
    <location>
        <begin position="777"/>
        <end position="796"/>
    </location>
</feature>
<dbReference type="GO" id="GO:0005391">
    <property type="term" value="F:P-type sodium:potassium-exchanging transporter activity"/>
    <property type="evidence" value="ECO:0007669"/>
    <property type="project" value="TreeGrafter"/>
</dbReference>
<keyword evidence="6" id="KW-1278">Translocase</keyword>
<dbReference type="InterPro" id="IPR023214">
    <property type="entry name" value="HAD_sf"/>
</dbReference>
<dbReference type="AlphaFoldDB" id="A0A9W6D4C9"/>
<dbReference type="SMART" id="SM00831">
    <property type="entry name" value="Cation_ATPase_N"/>
    <property type="match status" value="1"/>
</dbReference>
<evidence type="ECO:0000313" key="12">
    <source>
        <dbReference type="Proteomes" id="UP001144372"/>
    </source>
</evidence>
<evidence type="ECO:0000256" key="8">
    <source>
        <dbReference type="ARBA" id="ARBA00023136"/>
    </source>
</evidence>
<dbReference type="PRINTS" id="PR00119">
    <property type="entry name" value="CATATPASE"/>
</dbReference>
<evidence type="ECO:0000256" key="2">
    <source>
        <dbReference type="ARBA" id="ARBA00005675"/>
    </source>
</evidence>
<dbReference type="InterPro" id="IPR006068">
    <property type="entry name" value="ATPase_P-typ_cation-transptr_C"/>
</dbReference>
<evidence type="ECO:0000256" key="1">
    <source>
        <dbReference type="ARBA" id="ARBA00004141"/>
    </source>
</evidence>
<dbReference type="Pfam" id="PF13246">
    <property type="entry name" value="Cation_ATPase"/>
    <property type="match status" value="1"/>
</dbReference>
<feature type="transmembrane region" description="Helical" evidence="9">
    <location>
        <begin position="704"/>
        <end position="725"/>
    </location>
</feature>
<dbReference type="EMBL" id="BSDR01000001">
    <property type="protein sequence ID" value="GLI33910.1"/>
    <property type="molecule type" value="Genomic_DNA"/>
</dbReference>
<dbReference type="NCBIfam" id="TIGR01494">
    <property type="entry name" value="ATPase_P-type"/>
    <property type="match status" value="3"/>
</dbReference>
<dbReference type="SUPFAM" id="SSF81665">
    <property type="entry name" value="Calcium ATPase, transmembrane domain M"/>
    <property type="match status" value="1"/>
</dbReference>
<keyword evidence="12" id="KW-1185">Reference proteome</keyword>
<dbReference type="Gene3D" id="3.40.50.1000">
    <property type="entry name" value="HAD superfamily/HAD-like"/>
    <property type="match status" value="1"/>
</dbReference>
<keyword evidence="4" id="KW-0547">Nucleotide-binding</keyword>
<dbReference type="GO" id="GO:0005886">
    <property type="term" value="C:plasma membrane"/>
    <property type="evidence" value="ECO:0007669"/>
    <property type="project" value="TreeGrafter"/>
</dbReference>
<dbReference type="CDD" id="cd02080">
    <property type="entry name" value="P-type_ATPase_cation"/>
    <property type="match status" value="1"/>
</dbReference>
<dbReference type="PANTHER" id="PTHR43294">
    <property type="entry name" value="SODIUM/POTASSIUM-TRANSPORTING ATPASE SUBUNIT ALPHA"/>
    <property type="match status" value="1"/>
</dbReference>
<feature type="transmembrane region" description="Helical" evidence="9">
    <location>
        <begin position="808"/>
        <end position="826"/>
    </location>
</feature>
<dbReference type="GO" id="GO:1990573">
    <property type="term" value="P:potassium ion import across plasma membrane"/>
    <property type="evidence" value="ECO:0007669"/>
    <property type="project" value="TreeGrafter"/>
</dbReference>
<reference evidence="11" key="1">
    <citation type="submission" date="2022-12" db="EMBL/GenBank/DDBJ databases">
        <title>Reference genome sequencing for broad-spectrum identification of bacterial and archaeal isolates by mass spectrometry.</title>
        <authorList>
            <person name="Sekiguchi Y."/>
            <person name="Tourlousse D.M."/>
        </authorList>
    </citation>
    <scope>NUCLEOTIDE SEQUENCE</scope>
    <source>
        <strain evidence="11">ASRB1</strain>
    </source>
</reference>